<dbReference type="eggNOG" id="ENOG502QU9N">
    <property type="taxonomic scope" value="Eukaryota"/>
</dbReference>
<dbReference type="FunCoup" id="D8TIN5">
    <property type="interactions" value="470"/>
</dbReference>
<reference evidence="1 2" key="1">
    <citation type="journal article" date="2010" name="Science">
        <title>Genomic analysis of organismal complexity in the multicellular green alga Volvox carteri.</title>
        <authorList>
            <person name="Prochnik S.E."/>
            <person name="Umen J."/>
            <person name="Nedelcu A.M."/>
            <person name="Hallmann A."/>
            <person name="Miller S.M."/>
            <person name="Nishii I."/>
            <person name="Ferris P."/>
            <person name="Kuo A."/>
            <person name="Mitros T."/>
            <person name="Fritz-Laylin L.K."/>
            <person name="Hellsten U."/>
            <person name="Chapman J."/>
            <person name="Simakov O."/>
            <person name="Rensing S.A."/>
            <person name="Terry A."/>
            <person name="Pangilinan J."/>
            <person name="Kapitonov V."/>
            <person name="Jurka J."/>
            <person name="Salamov A."/>
            <person name="Shapiro H."/>
            <person name="Schmutz J."/>
            <person name="Grimwood J."/>
            <person name="Lindquist E."/>
            <person name="Lucas S."/>
            <person name="Grigoriev I.V."/>
            <person name="Schmitt R."/>
            <person name="Kirk D."/>
            <person name="Rokhsar D.S."/>
        </authorList>
    </citation>
    <scope>NUCLEOTIDE SEQUENCE [LARGE SCALE GENOMIC DNA]</scope>
    <source>
        <strain evidence="2">f. Nagariensis / Eve</strain>
    </source>
</reference>
<dbReference type="InterPro" id="IPR010765">
    <property type="entry name" value="DUF1350"/>
</dbReference>
<accession>D8TIN5</accession>
<dbReference type="InParanoid" id="D8TIN5"/>
<dbReference type="ESTHER" id="volca-d8tin5">
    <property type="family name" value="Duf_1350"/>
</dbReference>
<dbReference type="RefSeq" id="XP_002946280.1">
    <property type="nucleotide sequence ID" value="XM_002946234.1"/>
</dbReference>
<gene>
    <name evidence="1" type="ORF">VOLCADRAFT_72563</name>
</gene>
<dbReference type="KEGG" id="vcn:VOLCADRAFT_72563"/>
<dbReference type="PANTHER" id="PTHR34127">
    <property type="entry name" value="OS04G0405600 PROTEIN"/>
    <property type="match status" value="1"/>
</dbReference>
<evidence type="ECO:0000313" key="1">
    <source>
        <dbReference type="EMBL" id="EFJ53275.1"/>
    </source>
</evidence>
<protein>
    <submittedName>
        <fullName evidence="1">Uncharacterized protein</fullName>
    </submittedName>
</protein>
<dbReference type="AlphaFoldDB" id="D8TIN5"/>
<dbReference type="STRING" id="3068.D8TIN5"/>
<dbReference type="OrthoDB" id="3980at2759"/>
<proteinExistence type="predicted"/>
<keyword evidence="2" id="KW-1185">Reference proteome</keyword>
<dbReference type="EMBL" id="GL378323">
    <property type="protein sequence ID" value="EFJ53275.1"/>
    <property type="molecule type" value="Genomic_DNA"/>
</dbReference>
<dbReference type="Pfam" id="PF07082">
    <property type="entry name" value="DUF1350"/>
    <property type="match status" value="1"/>
</dbReference>
<sequence>MMEKCIIDRKAMKGSLCPAGRFQGVVSGRRRAVRVFAASNIMKLDTGAWVVAPRYRSKGIVHFLGGAFAGAAPQVVYSLILDSIAAAGYTAIATPYAVTFRHDECARRVRRQFEDSLSELRSSNSSSSSSSSIGLAGSDVAPLDVPLFGVGHSNGSLLHMLIGSYFPGAANSNIIMSYNNKQVKDAIPVPGLMDNLPGALRAARAAAPPLPDLTAVDGGATDFQPSPAESRTLISRQYGTAATLLVRFADDSIDESAEIAALLQPRLAGGVTLLTLPGNHLTPCGGELPVPLTSTSAGGGGGGGGGGGQSIFTPAEVVVQALKEQQQADIQRLCRQIVGWMDAIATR</sequence>
<evidence type="ECO:0000313" key="2">
    <source>
        <dbReference type="Proteomes" id="UP000001058"/>
    </source>
</evidence>
<dbReference type="GeneID" id="9625357"/>
<name>D8TIN5_VOLCA</name>
<organism evidence="2">
    <name type="scientific">Volvox carteri f. nagariensis</name>
    <dbReference type="NCBI Taxonomy" id="3068"/>
    <lineage>
        <taxon>Eukaryota</taxon>
        <taxon>Viridiplantae</taxon>
        <taxon>Chlorophyta</taxon>
        <taxon>core chlorophytes</taxon>
        <taxon>Chlorophyceae</taxon>
        <taxon>CS clade</taxon>
        <taxon>Chlamydomonadales</taxon>
        <taxon>Volvocaceae</taxon>
        <taxon>Volvox</taxon>
    </lineage>
</organism>
<dbReference type="Proteomes" id="UP000001058">
    <property type="component" value="Unassembled WGS sequence"/>
</dbReference>
<dbReference type="PANTHER" id="PTHR34127:SF1">
    <property type="entry name" value="OS04G0405600 PROTEIN"/>
    <property type="match status" value="1"/>
</dbReference>